<evidence type="ECO:0000313" key="1">
    <source>
        <dbReference type="EMBL" id="GFT94045.1"/>
    </source>
</evidence>
<proteinExistence type="predicted"/>
<organism evidence="1 2">
    <name type="scientific">Nephila pilipes</name>
    <name type="common">Giant wood spider</name>
    <name type="synonym">Nephila maculata</name>
    <dbReference type="NCBI Taxonomy" id="299642"/>
    <lineage>
        <taxon>Eukaryota</taxon>
        <taxon>Metazoa</taxon>
        <taxon>Ecdysozoa</taxon>
        <taxon>Arthropoda</taxon>
        <taxon>Chelicerata</taxon>
        <taxon>Arachnida</taxon>
        <taxon>Araneae</taxon>
        <taxon>Araneomorphae</taxon>
        <taxon>Entelegynae</taxon>
        <taxon>Araneoidea</taxon>
        <taxon>Nephilidae</taxon>
        <taxon>Nephila</taxon>
    </lineage>
</organism>
<name>A0A8X6PWT2_NEPPI</name>
<keyword evidence="2" id="KW-1185">Reference proteome</keyword>
<dbReference type="EMBL" id="BMAW01074885">
    <property type="protein sequence ID" value="GFT94045.1"/>
    <property type="molecule type" value="Genomic_DNA"/>
</dbReference>
<dbReference type="AlphaFoldDB" id="A0A8X6PWT2"/>
<sequence>MCVGKECSNDFMTGHPSPLLTFKTSFLLDACTNLESIVQFKRQLPGVSRLKTWWFVRITKFLKGFLGLRHFTRFFGDFMMVKEIDRFDVKKCSRCSRKRISGERNVLCDLLESKKDLI</sequence>
<dbReference type="Proteomes" id="UP000887013">
    <property type="component" value="Unassembled WGS sequence"/>
</dbReference>
<evidence type="ECO:0000313" key="2">
    <source>
        <dbReference type="Proteomes" id="UP000887013"/>
    </source>
</evidence>
<accession>A0A8X6PWT2</accession>
<protein>
    <submittedName>
        <fullName evidence="1">Uncharacterized protein</fullName>
    </submittedName>
</protein>
<reference evidence="1" key="1">
    <citation type="submission" date="2020-08" db="EMBL/GenBank/DDBJ databases">
        <title>Multicomponent nature underlies the extraordinary mechanical properties of spider dragline silk.</title>
        <authorList>
            <person name="Kono N."/>
            <person name="Nakamura H."/>
            <person name="Mori M."/>
            <person name="Yoshida Y."/>
            <person name="Ohtoshi R."/>
            <person name="Malay A.D."/>
            <person name="Moran D.A.P."/>
            <person name="Tomita M."/>
            <person name="Numata K."/>
            <person name="Arakawa K."/>
        </authorList>
    </citation>
    <scope>NUCLEOTIDE SEQUENCE</scope>
</reference>
<gene>
    <name evidence="1" type="ORF">NPIL_496721</name>
</gene>
<comment type="caution">
    <text evidence="1">The sequence shown here is derived from an EMBL/GenBank/DDBJ whole genome shotgun (WGS) entry which is preliminary data.</text>
</comment>